<feature type="compositionally biased region" description="Low complexity" evidence="1">
    <location>
        <begin position="18"/>
        <end position="31"/>
    </location>
</feature>
<dbReference type="EMBL" id="OX459969">
    <property type="protein sequence ID" value="CAI9173341.1"/>
    <property type="molecule type" value="Genomic_DNA"/>
</dbReference>
<name>A0ABN8ZMA5_RANTA</name>
<dbReference type="Proteomes" id="UP001176941">
    <property type="component" value="Chromosome 33"/>
</dbReference>
<proteinExistence type="predicted"/>
<organism evidence="2 3">
    <name type="scientific">Rangifer tarandus platyrhynchus</name>
    <name type="common">Svalbard reindeer</name>
    <dbReference type="NCBI Taxonomy" id="3082113"/>
    <lineage>
        <taxon>Eukaryota</taxon>
        <taxon>Metazoa</taxon>
        <taxon>Chordata</taxon>
        <taxon>Craniata</taxon>
        <taxon>Vertebrata</taxon>
        <taxon>Euteleostomi</taxon>
        <taxon>Mammalia</taxon>
        <taxon>Eutheria</taxon>
        <taxon>Laurasiatheria</taxon>
        <taxon>Artiodactyla</taxon>
        <taxon>Ruminantia</taxon>
        <taxon>Pecora</taxon>
        <taxon>Cervidae</taxon>
        <taxon>Odocoileinae</taxon>
        <taxon>Rangifer</taxon>
    </lineage>
</organism>
<reference evidence="2" key="1">
    <citation type="submission" date="2023-04" db="EMBL/GenBank/DDBJ databases">
        <authorList>
            <consortium name="ELIXIR-Norway"/>
        </authorList>
    </citation>
    <scope>NUCLEOTIDE SEQUENCE [LARGE SCALE GENOMIC DNA]</scope>
</reference>
<evidence type="ECO:0000313" key="2">
    <source>
        <dbReference type="EMBL" id="CAI9173341.1"/>
    </source>
</evidence>
<evidence type="ECO:0000256" key="1">
    <source>
        <dbReference type="SAM" id="MobiDB-lite"/>
    </source>
</evidence>
<feature type="region of interest" description="Disordered" evidence="1">
    <location>
        <begin position="1"/>
        <end position="56"/>
    </location>
</feature>
<evidence type="ECO:0000313" key="3">
    <source>
        <dbReference type="Proteomes" id="UP001176941"/>
    </source>
</evidence>
<sequence length="118" mass="11342">MAGGLPGAPVGSLHPESGPDTPGDVPGDVPGRLGGIRGPSSWGPLGLQEAASPGPRAGLCPSGLGVQAAGPALPLLPPVAAACSVAPSLTGFLLCCTCWLPPLRLACPVVCLLKGPGP</sequence>
<accession>A0ABN8ZMA5</accession>
<protein>
    <submittedName>
        <fullName evidence="2">Uncharacterized protein</fullName>
    </submittedName>
</protein>
<gene>
    <name evidence="2" type="ORF">MRATA1EN1_LOCUS22303</name>
</gene>
<keyword evidence="3" id="KW-1185">Reference proteome</keyword>